<proteinExistence type="predicted"/>
<dbReference type="GO" id="GO:0005794">
    <property type="term" value="C:Golgi apparatus"/>
    <property type="evidence" value="ECO:0007669"/>
    <property type="project" value="UniProtKB-SubCell"/>
</dbReference>
<protein>
    <submittedName>
        <fullName evidence="12">Uncharacterized protein C1orf43</fullName>
    </submittedName>
</protein>
<evidence type="ECO:0000256" key="4">
    <source>
        <dbReference type="ARBA" id="ARBA00004555"/>
    </source>
</evidence>
<dbReference type="OrthoDB" id="5960253at2759"/>
<evidence type="ECO:0000256" key="7">
    <source>
        <dbReference type="ARBA" id="ARBA00023034"/>
    </source>
</evidence>
<keyword evidence="6 11" id="KW-1133">Transmembrane helix</keyword>
<feature type="region of interest" description="Disordered" evidence="10">
    <location>
        <begin position="294"/>
        <end position="317"/>
    </location>
</feature>
<evidence type="ECO:0000256" key="2">
    <source>
        <dbReference type="ARBA" id="ARBA00004167"/>
    </source>
</evidence>
<dbReference type="AlphaFoldDB" id="A0A0K8VR13"/>
<organism evidence="12">
    <name type="scientific">Bactrocera latifrons</name>
    <name type="common">Malaysian fruit fly</name>
    <name type="synonym">Chaetodacus latifrons</name>
    <dbReference type="NCBI Taxonomy" id="174628"/>
    <lineage>
        <taxon>Eukaryota</taxon>
        <taxon>Metazoa</taxon>
        <taxon>Ecdysozoa</taxon>
        <taxon>Arthropoda</taxon>
        <taxon>Hexapoda</taxon>
        <taxon>Insecta</taxon>
        <taxon>Pterygota</taxon>
        <taxon>Neoptera</taxon>
        <taxon>Endopterygota</taxon>
        <taxon>Diptera</taxon>
        <taxon>Brachycera</taxon>
        <taxon>Muscomorpha</taxon>
        <taxon>Tephritoidea</taxon>
        <taxon>Tephritidae</taxon>
        <taxon>Bactrocera</taxon>
        <taxon>Bactrocera</taxon>
    </lineage>
</organism>
<evidence type="ECO:0000256" key="10">
    <source>
        <dbReference type="SAM" id="MobiDB-lite"/>
    </source>
</evidence>
<evidence type="ECO:0000256" key="1">
    <source>
        <dbReference type="ARBA" id="ARBA00002620"/>
    </source>
</evidence>
<dbReference type="EMBL" id="GDHF01011289">
    <property type="protein sequence ID" value="JAI41025.1"/>
    <property type="molecule type" value="Transcribed_RNA"/>
</dbReference>
<evidence type="ECO:0000256" key="8">
    <source>
        <dbReference type="ARBA" id="ARBA00023128"/>
    </source>
</evidence>
<dbReference type="InterPro" id="IPR010876">
    <property type="entry name" value="C1orf43"/>
</dbReference>
<reference evidence="12" key="1">
    <citation type="submission" date="2015-06" db="EMBL/GenBank/DDBJ databases">
        <authorList>
            <person name="Hoefler B.C."/>
            <person name="Straight P.D."/>
        </authorList>
    </citation>
    <scope>NUCLEOTIDE SEQUENCE</scope>
</reference>
<evidence type="ECO:0000256" key="5">
    <source>
        <dbReference type="ARBA" id="ARBA00022692"/>
    </source>
</evidence>
<keyword evidence="7" id="KW-0333">Golgi apparatus</keyword>
<dbReference type="GO" id="GO:0005739">
    <property type="term" value="C:mitochondrion"/>
    <property type="evidence" value="ECO:0007669"/>
    <property type="project" value="UniProtKB-SubCell"/>
</dbReference>
<name>A0A0K8VR13_BACLA</name>
<dbReference type="Pfam" id="PF07406">
    <property type="entry name" value="NICE-3"/>
    <property type="match status" value="1"/>
</dbReference>
<evidence type="ECO:0000256" key="11">
    <source>
        <dbReference type="SAM" id="Phobius"/>
    </source>
</evidence>
<evidence type="ECO:0000256" key="3">
    <source>
        <dbReference type="ARBA" id="ARBA00004173"/>
    </source>
</evidence>
<feature type="transmembrane region" description="Helical" evidence="11">
    <location>
        <begin position="6"/>
        <end position="27"/>
    </location>
</feature>
<keyword evidence="9 11" id="KW-0472">Membrane</keyword>
<dbReference type="GO" id="GO:0016020">
    <property type="term" value="C:membrane"/>
    <property type="evidence" value="ECO:0007669"/>
    <property type="project" value="UniProtKB-SubCell"/>
</dbReference>
<accession>A0A0K8VR13</accession>
<feature type="region of interest" description="Disordered" evidence="10">
    <location>
        <begin position="207"/>
        <end position="248"/>
    </location>
</feature>
<evidence type="ECO:0000313" key="12">
    <source>
        <dbReference type="EMBL" id="JAI41025.1"/>
    </source>
</evidence>
<sequence length="346" mass="39513">MEQLSGVMIIIIIGGGVLTFVMLFIFAKRQIMRFTLRSRRGPHVPVGNDAKKTLRKEIERRLDCIQKIAQEPRLLWADDKYILRTDQPLPPYYYRMKAVDDVKILGKQKFNYTHFFTNRNFFIETEIMRSDGSMRHPYDSLRAFLLTTLAATTLNASGQQRMVHQFCDMYEHARHDPNEFDSEEYEAYHRLLLKLIEAAKQLKSLISSRKTSPARTPKKQTKMHSLLDPARLRPPATTPKMPSNTGLTVGQQSKVNLTLGLQGRDMDTVDIAHNPLHLQPSTERDIIIRNRIKTPTLDDDDDDDINNSGGDDGGLNDAVRIEDVEGEDNEVMSISSVQFQPNSSVV</sequence>
<dbReference type="PANTHER" id="PTHR21425">
    <property type="entry name" value="NICE-3"/>
    <property type="match status" value="1"/>
</dbReference>
<keyword evidence="5 11" id="KW-0812">Transmembrane</keyword>
<evidence type="ECO:0000256" key="6">
    <source>
        <dbReference type="ARBA" id="ARBA00022989"/>
    </source>
</evidence>
<comment type="function">
    <text evidence="1">General regulator of phagocytosis. Required to uptake Gram negative bacterium by macrophages.</text>
</comment>
<comment type="subcellular location">
    <subcellularLocation>
        <location evidence="4">Golgi apparatus</location>
    </subcellularLocation>
    <subcellularLocation>
        <location evidence="2">Membrane</location>
        <topology evidence="2">Single-pass membrane protein</topology>
    </subcellularLocation>
    <subcellularLocation>
        <location evidence="3">Mitochondrion</location>
    </subcellularLocation>
</comment>
<evidence type="ECO:0000256" key="9">
    <source>
        <dbReference type="ARBA" id="ARBA00023136"/>
    </source>
</evidence>
<dbReference type="PANTHER" id="PTHR21425:SF2">
    <property type="entry name" value="PROTEIN C1ORF43"/>
    <property type="match status" value="1"/>
</dbReference>
<keyword evidence="8" id="KW-0496">Mitochondrion</keyword>
<gene>
    <name evidence="12" type="primary">C1orf43_0</name>
    <name evidence="12" type="ORF">c0_g1_i2</name>
</gene>